<protein>
    <submittedName>
        <fullName evidence="1">Uncharacterized protein</fullName>
    </submittedName>
</protein>
<dbReference type="AlphaFoldDB" id="A0A1H6Y4D5"/>
<accession>A0A1H6Y4D5</accession>
<dbReference type="EMBL" id="FNZH01000003">
    <property type="protein sequence ID" value="SEJ32042.1"/>
    <property type="molecule type" value="Genomic_DNA"/>
</dbReference>
<gene>
    <name evidence="1" type="ORF">SAMN05192553_103232</name>
</gene>
<organism evidence="1 2">
    <name type="scientific">Cyclobacterium xiamenense</name>
    <dbReference type="NCBI Taxonomy" id="1297121"/>
    <lineage>
        <taxon>Bacteria</taxon>
        <taxon>Pseudomonadati</taxon>
        <taxon>Bacteroidota</taxon>
        <taxon>Cytophagia</taxon>
        <taxon>Cytophagales</taxon>
        <taxon>Cyclobacteriaceae</taxon>
        <taxon>Cyclobacterium</taxon>
    </lineage>
</organism>
<evidence type="ECO:0000313" key="1">
    <source>
        <dbReference type="EMBL" id="SEJ32042.1"/>
    </source>
</evidence>
<dbReference type="STRING" id="1416801.SAMN05192553_103232"/>
<keyword evidence="2" id="KW-1185">Reference proteome</keyword>
<name>A0A1H6Y4D5_9BACT</name>
<evidence type="ECO:0000313" key="2">
    <source>
        <dbReference type="Proteomes" id="UP000199403"/>
    </source>
</evidence>
<proteinExistence type="predicted"/>
<dbReference type="Proteomes" id="UP000199403">
    <property type="component" value="Unassembled WGS sequence"/>
</dbReference>
<reference evidence="2" key="1">
    <citation type="submission" date="2016-10" db="EMBL/GenBank/DDBJ databases">
        <authorList>
            <person name="Varghese N."/>
            <person name="Submissions S."/>
        </authorList>
    </citation>
    <scope>NUCLEOTIDE SEQUENCE [LARGE SCALE GENOMIC DNA]</scope>
    <source>
        <strain evidence="2">IBRC-M 10761</strain>
    </source>
</reference>
<sequence>MLSGDYEIVKLFSGGPVANPAGTRTAAFFKRIEPYRYEGSRQVQKFFNFFLKKNRPETAKKR</sequence>